<organism evidence="1 2">
    <name type="scientific">Argiope bruennichi</name>
    <name type="common">Wasp spider</name>
    <name type="synonym">Aranea bruennichi</name>
    <dbReference type="NCBI Taxonomy" id="94029"/>
    <lineage>
        <taxon>Eukaryota</taxon>
        <taxon>Metazoa</taxon>
        <taxon>Ecdysozoa</taxon>
        <taxon>Arthropoda</taxon>
        <taxon>Chelicerata</taxon>
        <taxon>Arachnida</taxon>
        <taxon>Araneae</taxon>
        <taxon>Araneomorphae</taxon>
        <taxon>Entelegynae</taxon>
        <taxon>Araneoidea</taxon>
        <taxon>Araneidae</taxon>
        <taxon>Argiope</taxon>
    </lineage>
</organism>
<protein>
    <submittedName>
        <fullName evidence="1">Uncharacterized protein</fullName>
    </submittedName>
</protein>
<accession>A0A8T0FSG4</accession>
<dbReference type="EMBL" id="JABXBU010000003">
    <property type="protein sequence ID" value="KAF8792440.1"/>
    <property type="molecule type" value="Genomic_DNA"/>
</dbReference>
<reference evidence="1" key="1">
    <citation type="journal article" date="2020" name="bioRxiv">
        <title>Chromosome-level reference genome of the European wasp spider Argiope bruennichi: a resource for studies on range expansion and evolutionary adaptation.</title>
        <authorList>
            <person name="Sheffer M.M."/>
            <person name="Hoppe A."/>
            <person name="Krehenwinkel H."/>
            <person name="Uhl G."/>
            <person name="Kuss A.W."/>
            <person name="Jensen L."/>
            <person name="Jensen C."/>
            <person name="Gillespie R.G."/>
            <person name="Hoff K.J."/>
            <person name="Prost S."/>
        </authorList>
    </citation>
    <scope>NUCLEOTIDE SEQUENCE</scope>
</reference>
<dbReference type="AlphaFoldDB" id="A0A8T0FSG4"/>
<evidence type="ECO:0000313" key="1">
    <source>
        <dbReference type="EMBL" id="KAF8792440.1"/>
    </source>
</evidence>
<comment type="caution">
    <text evidence="1">The sequence shown here is derived from an EMBL/GenBank/DDBJ whole genome shotgun (WGS) entry which is preliminary data.</text>
</comment>
<keyword evidence="2" id="KW-1185">Reference proteome</keyword>
<gene>
    <name evidence="1" type="ORF">HNY73_004032</name>
</gene>
<reference evidence="1" key="2">
    <citation type="submission" date="2020-06" db="EMBL/GenBank/DDBJ databases">
        <authorList>
            <person name="Sheffer M."/>
        </authorList>
    </citation>
    <scope>NUCLEOTIDE SEQUENCE</scope>
</reference>
<proteinExistence type="predicted"/>
<name>A0A8T0FSG4_ARGBR</name>
<dbReference type="Proteomes" id="UP000807504">
    <property type="component" value="Unassembled WGS sequence"/>
</dbReference>
<sequence length="136" mass="15083">MSPFCVTIPVFFFFRWWLFLSCRTGIIIEIRTVVGSHHTRLTSGIAAVSQRIPIVRSIFSAAVSQRVFESVPELFGHNTVQDGVDGCTHIICYTRDVGEGGVDHDGGWSLVDYVNCHQSLSVEGGPANEKCHHYSN</sequence>
<evidence type="ECO:0000313" key="2">
    <source>
        <dbReference type="Proteomes" id="UP000807504"/>
    </source>
</evidence>